<protein>
    <submittedName>
        <fullName evidence="3">NAD(P)-dependent dehydrogenase, short-chain alcohol dehydrogenase family</fullName>
    </submittedName>
</protein>
<dbReference type="InterPro" id="IPR002347">
    <property type="entry name" value="SDR_fam"/>
</dbReference>
<dbReference type="EMBL" id="JAMTCG010000003">
    <property type="protein sequence ID" value="MCP2160396.1"/>
    <property type="molecule type" value="Genomic_DNA"/>
</dbReference>
<gene>
    <name evidence="3" type="ORF">LX12_001583</name>
</gene>
<keyword evidence="2" id="KW-0560">Oxidoreductase</keyword>
<dbReference type="RefSeq" id="WP_253653999.1">
    <property type="nucleotide sequence ID" value="NZ_BAAAOE010000003.1"/>
</dbReference>
<dbReference type="CDD" id="cd05327">
    <property type="entry name" value="retinol-DH_like_SDR_c_like"/>
    <property type="match status" value="1"/>
</dbReference>
<evidence type="ECO:0000256" key="2">
    <source>
        <dbReference type="ARBA" id="ARBA00023002"/>
    </source>
</evidence>
<dbReference type="Gene3D" id="3.40.50.720">
    <property type="entry name" value="NAD(P)-binding Rossmann-like Domain"/>
    <property type="match status" value="1"/>
</dbReference>
<dbReference type="PRINTS" id="PR00081">
    <property type="entry name" value="GDHRDH"/>
</dbReference>
<comment type="similarity">
    <text evidence="1">Belongs to the short-chain dehydrogenases/reductases (SDR) family.</text>
</comment>
<dbReference type="PANTHER" id="PTHR24320:SF148">
    <property type="entry name" value="NAD(P)-BINDING ROSSMANN-FOLD SUPERFAMILY PROTEIN"/>
    <property type="match status" value="1"/>
</dbReference>
<dbReference type="SUPFAM" id="SSF51735">
    <property type="entry name" value="NAD(P)-binding Rossmann-fold domains"/>
    <property type="match status" value="1"/>
</dbReference>
<dbReference type="Pfam" id="PF00106">
    <property type="entry name" value="adh_short"/>
    <property type="match status" value="1"/>
</dbReference>
<organism evidence="3 4">
    <name type="scientific">Williamsia serinedens</name>
    <dbReference type="NCBI Taxonomy" id="391736"/>
    <lineage>
        <taxon>Bacteria</taxon>
        <taxon>Bacillati</taxon>
        <taxon>Actinomycetota</taxon>
        <taxon>Actinomycetes</taxon>
        <taxon>Mycobacteriales</taxon>
        <taxon>Nocardiaceae</taxon>
        <taxon>Williamsia</taxon>
    </lineage>
</organism>
<comment type="caution">
    <text evidence="3">The sequence shown here is derived from an EMBL/GenBank/DDBJ whole genome shotgun (WGS) entry which is preliminary data.</text>
</comment>
<name>A0ABT1GZT9_9NOCA</name>
<evidence type="ECO:0000313" key="3">
    <source>
        <dbReference type="EMBL" id="MCP2160396.1"/>
    </source>
</evidence>
<proteinExistence type="inferred from homology"/>
<evidence type="ECO:0000313" key="4">
    <source>
        <dbReference type="Proteomes" id="UP001205740"/>
    </source>
</evidence>
<dbReference type="InterPro" id="IPR036291">
    <property type="entry name" value="NAD(P)-bd_dom_sf"/>
</dbReference>
<dbReference type="PANTHER" id="PTHR24320">
    <property type="entry name" value="RETINOL DEHYDROGENASE"/>
    <property type="match status" value="1"/>
</dbReference>
<dbReference type="Proteomes" id="UP001205740">
    <property type="component" value="Unassembled WGS sequence"/>
</dbReference>
<accession>A0ABT1GZT9</accession>
<sequence>MTFPPQSAALTVPTRFDATTTADEVVDGLDLTGRIVVVTGASSGIGVATARVLAARGAHVVMAVRDVAAGAAVGEDIRSAHPGAEVEVRHLDLADLGSVDAFVQAWSGPLHVLIANAGVMALPERTLTPDGVEMQFAVNHLGHFRLVTGLHDALVDAHGARVVVVTSSAHQRCPVLFDDLDFSFVEYDPFLAYGQSKSATTLFAVEADRRWAGEGIRVNAVMPGGIATGLQRHVDPEALAAARRSAGASDDLKSVEQGAATTVLAAVHPDLEGVGGVYLEDCAPAPVLRARAEADGRHGVAPFALDPVNAARLWEVSEALPARSSASSGI</sequence>
<evidence type="ECO:0000256" key="1">
    <source>
        <dbReference type="ARBA" id="ARBA00006484"/>
    </source>
</evidence>
<keyword evidence="4" id="KW-1185">Reference proteome</keyword>
<reference evidence="3 4" key="1">
    <citation type="submission" date="2022-06" db="EMBL/GenBank/DDBJ databases">
        <title>Genomic Encyclopedia of Archaeal and Bacterial Type Strains, Phase II (KMG-II): from individual species to whole genera.</title>
        <authorList>
            <person name="Goeker M."/>
        </authorList>
    </citation>
    <scope>NUCLEOTIDE SEQUENCE [LARGE SCALE GENOMIC DNA]</scope>
    <source>
        <strain evidence="3 4">DSM 45037</strain>
    </source>
</reference>